<dbReference type="PANTHER" id="PTHR16148">
    <property type="entry name" value="NF-KAPPA-B-REPRESSING FACTOR-RELATED"/>
    <property type="match status" value="1"/>
</dbReference>
<proteinExistence type="predicted"/>
<accession>A0ABR2K2Y9</accession>
<evidence type="ECO:0000313" key="2">
    <source>
        <dbReference type="Proteomes" id="UP001470230"/>
    </source>
</evidence>
<dbReference type="PANTHER" id="PTHR16148:SF11">
    <property type="entry name" value="CDKN2A-INTERACTING PROTEIN"/>
    <property type="match status" value="1"/>
</dbReference>
<reference evidence="1 2" key="1">
    <citation type="submission" date="2024-04" db="EMBL/GenBank/DDBJ databases">
        <title>Tritrichomonas musculus Genome.</title>
        <authorList>
            <person name="Alves-Ferreira E."/>
            <person name="Grigg M."/>
            <person name="Lorenzi H."/>
            <person name="Galac M."/>
        </authorList>
    </citation>
    <scope>NUCLEOTIDE SEQUENCE [LARGE SCALE GENOMIC DNA]</scope>
    <source>
        <strain evidence="1 2">EAF2021</strain>
    </source>
</reference>
<sequence>MEEIDDIKKIISEINRITSATRVLQPEQAILRCITFFDVALRKTKRKSLNIEVINNSLRALLKVCDGKLSPQCSVSISRHICDFYKIQKSPPFEETVTEFLDHMTPASTIAIGDLCAEFGQRKIEIVLRSITSLKLQIARYENLYALHRIFKSYQSYNNAISKYAYQVYQLVVKNFFSFHLSCYIISFKLLRALVKNDLYLCPLSIGFSELILKQNNISQFVKNEAIKLAATAALCSNDSDAFKILLKINQICDSKTVSSNSNSGSSSQNSSNSLSNLSLFNSKSVVTKFFERLSPDQIISDHKNLFNFVRKTSPSSIFEIAPFLSRKVREEYFSKLLIERNPSPAQISIMKALQIDTCSTASLAYHLINSKNPQDQEYVVTFFRTIDRETQLLYLKNSFQHLLTEKNQKEVIYGDYILARCLIERIGTDEQCIKECLKVLNERKMYQNPMFWHLMSFYDNSSKFGNTNSQIEQNSIGFHFVVQENMIESAFKVALSSSNALLIESLLLYFSKHPNDCWDKHIQTIMKYASSNLKLLTNRCILALIDLCVALRRKEKESNNNSQRLDDGTCNIFVPFFVQRFMKEPPNPHFYSTLVTKPMILFTDHLNLIPRSAQTKSASTTFISEKQQVSRKIALMFADLYDTISDDATKQTLVKNLAATVSIESHALLLQLVKSKKIKLNVDSFLPLLTGNDFLRVELTSEIISFLNPPIDKVYKFVKSFPTTSPIPFLFLSSIFCNSLIENPEVPSSDSYLNQFISLFDFSVLSTNLFSLHCLSALLISKSVEIIALEIGTNFLTTILSLVNCKAALQPLFLILICEVFVNILPLLSVNLIGNKEMCALVLSIVESVKGCTYESAKEMYYQISTACLAYAPQFAFSYFNFFFKFPSRSSRKVRMASFDAISQSLNLTTNTSSNYNKNSISNVNYALNANLVASYETYVNGLKDIFVFLQQTNDDRIKECINLICSYKLPALPSPSLLQSDYGRSFDFGLIELQFISIAKSVFIRNSLPGFADVEPSQKVKETALFCVEQIKNVRDKLVCISKSLEMGITVPAFSLLTRTLQAAQEVRPNMNSIWEFKNELFNIAKYAFSINLRITKPFLTLLLNEETLDDFFTLLVNNCGQRSTEFFELATNCCLLASQNERERQNELKFARFISPLLREIIENLMIHQNQASSKGNAENIELISSMKSLNAFLFSFYPRIYSSFIWSENVCSVILIQNDSLFAFLVIEMMTTDEFWRIQSAINGLSYIVKYFSNSTSGIVALIDEALQAILRLSRKQQLLLSHEIYEFVHLIIRMHNNISNNDDEEVSKKLTKSSLDKILYLSRFIEFDCEIISTLLNVNNQIDNNELDFVRCCRLKDGESDEKKLALFRVAIEKDTIPNQLISDFSSSPDNKEKQEFYRYCVKSNFNFNHDNSDPNSNSNEVDHLKENVLKYVNENIDNDNGRSIINEAIRNKSDSILPQLINILLHNFKEEKDALLLSLFVERFGDNQKIAESISRFALSAVNDNVKNIMIVLRSLLKVNKAATLKIWKDIGDEKQKQILNSIESKL</sequence>
<name>A0ABR2K2Y9_9EUKA</name>
<dbReference type="Proteomes" id="UP001470230">
    <property type="component" value="Unassembled WGS sequence"/>
</dbReference>
<protein>
    <submittedName>
        <fullName evidence="1">Uncharacterized protein</fullName>
    </submittedName>
</protein>
<gene>
    <name evidence="1" type="ORF">M9Y10_040928</name>
</gene>
<keyword evidence="2" id="KW-1185">Reference proteome</keyword>
<dbReference type="EMBL" id="JAPFFF010000007">
    <property type="protein sequence ID" value="KAK8885479.1"/>
    <property type="molecule type" value="Genomic_DNA"/>
</dbReference>
<organism evidence="1 2">
    <name type="scientific">Tritrichomonas musculus</name>
    <dbReference type="NCBI Taxonomy" id="1915356"/>
    <lineage>
        <taxon>Eukaryota</taxon>
        <taxon>Metamonada</taxon>
        <taxon>Parabasalia</taxon>
        <taxon>Tritrichomonadida</taxon>
        <taxon>Tritrichomonadidae</taxon>
        <taxon>Tritrichomonas</taxon>
    </lineage>
</organism>
<comment type="caution">
    <text evidence="1">The sequence shown here is derived from an EMBL/GenBank/DDBJ whole genome shotgun (WGS) entry which is preliminary data.</text>
</comment>
<evidence type="ECO:0000313" key="1">
    <source>
        <dbReference type="EMBL" id="KAK8885479.1"/>
    </source>
</evidence>